<protein>
    <submittedName>
        <fullName evidence="3">Uncharacterized protein</fullName>
    </submittedName>
</protein>
<dbReference type="Proteomes" id="UP001642720">
    <property type="component" value="Unassembled WGS sequence"/>
</dbReference>
<comment type="caution">
    <text evidence="3">The sequence shown here is derived from an EMBL/GenBank/DDBJ whole genome shotgun (WGS) entry which is preliminary data.</text>
</comment>
<feature type="transmembrane region" description="Helical" evidence="2">
    <location>
        <begin position="91"/>
        <end position="111"/>
    </location>
</feature>
<feature type="transmembrane region" description="Helical" evidence="2">
    <location>
        <begin position="117"/>
        <end position="141"/>
    </location>
</feature>
<name>A0ABY2HAG0_9HYPO</name>
<gene>
    <name evidence="3" type="ORF">CCMA1212_003512</name>
</gene>
<evidence type="ECO:0000313" key="4">
    <source>
        <dbReference type="Proteomes" id="UP001642720"/>
    </source>
</evidence>
<dbReference type="RefSeq" id="XP_073560581.1">
    <property type="nucleotide sequence ID" value="XM_073700857.1"/>
</dbReference>
<dbReference type="EMBL" id="PPTA01000004">
    <property type="protein sequence ID" value="TFB04380.1"/>
    <property type="molecule type" value="Genomic_DNA"/>
</dbReference>
<reference evidence="3 4" key="1">
    <citation type="submission" date="2018-01" db="EMBL/GenBank/DDBJ databases">
        <title>Genome characterization of the sugarcane-associated fungus Trichoderma ghanense CCMA-1212 and their application in lignocelulose bioconversion.</title>
        <authorList>
            <person name="Steindorff A.S."/>
            <person name="Mendes T.D."/>
            <person name="Vilela E.S.D."/>
            <person name="Rodrigues D.S."/>
            <person name="Formighieri E.F."/>
            <person name="Melo I.S."/>
            <person name="Favaro L.C.L."/>
        </authorList>
    </citation>
    <scope>NUCLEOTIDE SEQUENCE [LARGE SCALE GENOMIC DNA]</scope>
    <source>
        <strain evidence="3 4">CCMA-1212</strain>
    </source>
</reference>
<keyword evidence="2" id="KW-0472">Membrane</keyword>
<evidence type="ECO:0000313" key="3">
    <source>
        <dbReference type="EMBL" id="TFB04380.1"/>
    </source>
</evidence>
<keyword evidence="2" id="KW-0812">Transmembrane</keyword>
<keyword evidence="4" id="KW-1185">Reference proteome</keyword>
<sequence>MPFFSALGSLWDRLRPNRPNRPPTGQSVSREDGDGPEPASSTSEHEVFAGLRGRLVDFVKAMGSCFAEVRSRIESVGAGPSDRVDELRAQLYILSTACLSFAPVLVVLMALENLHGASYTVVACLLVICVLSGFGGFLFCLAPRFRCEVTQPQYECCFCVALGTTTRPILALSSSHGTGKLNAFDSINLTKSTSIDFDIINRLHQVDHNIIGASSLEVQENRNHIIYCTKSAQLSLLSSSLPFLDCGSCQASLSRLQTTPSLSQGYNASPFVLLAAFIRTGFINAQSRFGPASLQQHLTIARAFLSSIWRCLTLSAPSWP</sequence>
<accession>A0ABY2HAG0</accession>
<organism evidence="3 4">
    <name type="scientific">Trichoderma ghanense</name>
    <dbReference type="NCBI Taxonomy" id="65468"/>
    <lineage>
        <taxon>Eukaryota</taxon>
        <taxon>Fungi</taxon>
        <taxon>Dikarya</taxon>
        <taxon>Ascomycota</taxon>
        <taxon>Pezizomycotina</taxon>
        <taxon>Sordariomycetes</taxon>
        <taxon>Hypocreomycetidae</taxon>
        <taxon>Hypocreales</taxon>
        <taxon>Hypocreaceae</taxon>
        <taxon>Trichoderma</taxon>
    </lineage>
</organism>
<evidence type="ECO:0000256" key="2">
    <source>
        <dbReference type="SAM" id="Phobius"/>
    </source>
</evidence>
<dbReference type="GeneID" id="300575307"/>
<keyword evidence="2" id="KW-1133">Transmembrane helix</keyword>
<evidence type="ECO:0000256" key="1">
    <source>
        <dbReference type="SAM" id="MobiDB-lite"/>
    </source>
</evidence>
<feature type="region of interest" description="Disordered" evidence="1">
    <location>
        <begin position="14"/>
        <end position="46"/>
    </location>
</feature>
<proteinExistence type="predicted"/>